<evidence type="ECO:0000313" key="2">
    <source>
        <dbReference type="Proteomes" id="UP000534286"/>
    </source>
</evidence>
<keyword evidence="2" id="KW-1185">Reference proteome</keyword>
<dbReference type="Proteomes" id="UP000534286">
    <property type="component" value="Unassembled WGS sequence"/>
</dbReference>
<dbReference type="RefSeq" id="WP_281391183.1">
    <property type="nucleotide sequence ID" value="NZ_BAABEK010000025.1"/>
</dbReference>
<accession>A0A7W7S5Z5</accession>
<organism evidence="1 2">
    <name type="scientific">Streptosporangium album</name>
    <dbReference type="NCBI Taxonomy" id="47479"/>
    <lineage>
        <taxon>Bacteria</taxon>
        <taxon>Bacillati</taxon>
        <taxon>Actinomycetota</taxon>
        <taxon>Actinomycetes</taxon>
        <taxon>Streptosporangiales</taxon>
        <taxon>Streptosporangiaceae</taxon>
        <taxon>Streptosporangium</taxon>
    </lineage>
</organism>
<dbReference type="AlphaFoldDB" id="A0A7W7S5Z5"/>
<proteinExistence type="predicted"/>
<evidence type="ECO:0000313" key="1">
    <source>
        <dbReference type="EMBL" id="MBB4943556.1"/>
    </source>
</evidence>
<reference evidence="1 2" key="1">
    <citation type="submission" date="2020-08" db="EMBL/GenBank/DDBJ databases">
        <title>Sequencing the genomes of 1000 actinobacteria strains.</title>
        <authorList>
            <person name="Klenk H.-P."/>
        </authorList>
    </citation>
    <scope>NUCLEOTIDE SEQUENCE [LARGE SCALE GENOMIC DNA]</scope>
    <source>
        <strain evidence="1 2">DSM 43023</strain>
    </source>
</reference>
<name>A0A7W7S5Z5_9ACTN</name>
<dbReference type="EMBL" id="JACHJU010000005">
    <property type="protein sequence ID" value="MBB4943556.1"/>
    <property type="molecule type" value="Genomic_DNA"/>
</dbReference>
<sequence>MFGPVRRAAATAGSRGFAEQALEGACAGGVRKKKGWRSSGRKV</sequence>
<comment type="caution">
    <text evidence="1">The sequence shown here is derived from an EMBL/GenBank/DDBJ whole genome shotgun (WGS) entry which is preliminary data.</text>
</comment>
<protein>
    <submittedName>
        <fullName evidence="1">Uncharacterized protein</fullName>
    </submittedName>
</protein>
<gene>
    <name evidence="1" type="ORF">FHR32_007956</name>
</gene>